<protein>
    <submittedName>
        <fullName evidence="2 3">Membrane protein</fullName>
    </submittedName>
</protein>
<dbReference type="Pfam" id="PF09900">
    <property type="entry name" value="DUF2127"/>
    <property type="match status" value="1"/>
</dbReference>
<dbReference type="EMBL" id="BNAB01000015">
    <property type="protein sequence ID" value="GHE04198.1"/>
    <property type="molecule type" value="Genomic_DNA"/>
</dbReference>
<organism evidence="2 5">
    <name type="scientific">Allgaiera indica</name>
    <dbReference type="NCBI Taxonomy" id="765699"/>
    <lineage>
        <taxon>Bacteria</taxon>
        <taxon>Pseudomonadati</taxon>
        <taxon>Pseudomonadota</taxon>
        <taxon>Alphaproteobacteria</taxon>
        <taxon>Rhodobacterales</taxon>
        <taxon>Paracoccaceae</taxon>
        <taxon>Allgaiera</taxon>
    </lineage>
</organism>
<keyword evidence="1" id="KW-0472">Membrane</keyword>
<gene>
    <name evidence="2" type="ORF">GCM10008024_30510</name>
    <name evidence="3" type="ORF">SAMN05444006_11869</name>
</gene>
<reference evidence="2" key="3">
    <citation type="submission" date="2023-06" db="EMBL/GenBank/DDBJ databases">
        <authorList>
            <person name="Sun Q."/>
            <person name="Zhou Y."/>
        </authorList>
    </citation>
    <scope>NUCLEOTIDE SEQUENCE</scope>
    <source>
        <strain evidence="2">CGMCC 1.10859</strain>
    </source>
</reference>
<accession>A0AAN4UTN4</accession>
<evidence type="ECO:0000313" key="2">
    <source>
        <dbReference type="EMBL" id="GHE04198.1"/>
    </source>
</evidence>
<evidence type="ECO:0000313" key="4">
    <source>
        <dbReference type="Proteomes" id="UP000199541"/>
    </source>
</evidence>
<dbReference type="InterPro" id="IPR021125">
    <property type="entry name" value="DUF2127"/>
</dbReference>
<dbReference type="Proteomes" id="UP000634647">
    <property type="component" value="Unassembled WGS sequence"/>
</dbReference>
<dbReference type="EMBL" id="FNOB01000018">
    <property type="protein sequence ID" value="SDX51077.1"/>
    <property type="molecule type" value="Genomic_DNA"/>
</dbReference>
<dbReference type="RefSeq" id="WP_051645822.1">
    <property type="nucleotide sequence ID" value="NZ_BNAB01000015.1"/>
</dbReference>
<keyword evidence="4" id="KW-1185">Reference proteome</keyword>
<evidence type="ECO:0000313" key="3">
    <source>
        <dbReference type="EMBL" id="SDX51077.1"/>
    </source>
</evidence>
<evidence type="ECO:0000313" key="5">
    <source>
        <dbReference type="Proteomes" id="UP000634647"/>
    </source>
</evidence>
<sequence>MMATRAPRLPVGRLARWLHGSYLFGITMQAVIGATQLIAAIVLQVALHTDEITELAHWTSAMLASQRADPLAAALLRSVHDFTVHPHTFWSVYLFGHGLLNLGVAVALFARKRWAHPVSIVVLSLFIVYQMSDFFLTGAPVLILLSVFDLVVILLVWHEWLELHQRRAQG</sequence>
<evidence type="ECO:0000256" key="1">
    <source>
        <dbReference type="SAM" id="Phobius"/>
    </source>
</evidence>
<reference evidence="2" key="1">
    <citation type="journal article" date="2014" name="Int. J. Syst. Evol. Microbiol.">
        <title>Complete genome sequence of Corynebacterium casei LMG S-19264T (=DSM 44701T), isolated from a smear-ripened cheese.</title>
        <authorList>
            <consortium name="US DOE Joint Genome Institute (JGI-PGF)"/>
            <person name="Walter F."/>
            <person name="Albersmeier A."/>
            <person name="Kalinowski J."/>
            <person name="Ruckert C."/>
        </authorList>
    </citation>
    <scope>NUCLEOTIDE SEQUENCE</scope>
    <source>
        <strain evidence="2">CGMCC 1.10859</strain>
    </source>
</reference>
<keyword evidence="1" id="KW-0812">Transmembrane</keyword>
<dbReference type="Proteomes" id="UP000199541">
    <property type="component" value="Unassembled WGS sequence"/>
</dbReference>
<dbReference type="AlphaFoldDB" id="A0AAN4UTN4"/>
<name>A0AAN4UTN4_9RHOB</name>
<feature type="transmembrane region" description="Helical" evidence="1">
    <location>
        <begin position="138"/>
        <end position="157"/>
    </location>
</feature>
<keyword evidence="1" id="KW-1133">Transmembrane helix</keyword>
<feature type="transmembrane region" description="Helical" evidence="1">
    <location>
        <begin position="90"/>
        <end position="109"/>
    </location>
</feature>
<comment type="caution">
    <text evidence="2">The sequence shown here is derived from an EMBL/GenBank/DDBJ whole genome shotgun (WGS) entry which is preliminary data.</text>
</comment>
<proteinExistence type="predicted"/>
<reference evidence="3 4" key="2">
    <citation type="submission" date="2016-10" db="EMBL/GenBank/DDBJ databases">
        <authorList>
            <person name="Varghese N."/>
            <person name="Submissions S."/>
        </authorList>
    </citation>
    <scope>NUCLEOTIDE SEQUENCE [LARGE SCALE GENOMIC DNA]</scope>
    <source>
        <strain evidence="3 4">DSM 24802</strain>
    </source>
</reference>
<feature type="transmembrane region" description="Helical" evidence="1">
    <location>
        <begin position="114"/>
        <end position="132"/>
    </location>
</feature>
<feature type="transmembrane region" description="Helical" evidence="1">
    <location>
        <begin position="21"/>
        <end position="47"/>
    </location>
</feature>